<dbReference type="SMART" id="SM01411">
    <property type="entry name" value="Ephrin_rec_like"/>
    <property type="match status" value="3"/>
</dbReference>
<feature type="domain" description="EGF-like" evidence="2">
    <location>
        <begin position="176"/>
        <end position="221"/>
    </location>
</feature>
<dbReference type="GO" id="GO:0007165">
    <property type="term" value="P:signal transduction"/>
    <property type="evidence" value="ECO:0007669"/>
    <property type="project" value="TreeGrafter"/>
</dbReference>
<gene>
    <name evidence="3" type="ORF">L596_028389</name>
</gene>
<comment type="caution">
    <text evidence="1">Lacks conserved residue(s) required for the propagation of feature annotation.</text>
</comment>
<evidence type="ECO:0000313" key="4">
    <source>
        <dbReference type="Proteomes" id="UP000298663"/>
    </source>
</evidence>
<dbReference type="EMBL" id="AZBU02000011">
    <property type="protein sequence ID" value="TKR61256.1"/>
    <property type="molecule type" value="Genomic_DNA"/>
</dbReference>
<dbReference type="PANTHER" id="PTHR24046">
    <property type="entry name" value="SIGNAL PEPTIDE, CUB AND EGF-LIKE DOMAIN-CONTAINING"/>
    <property type="match status" value="1"/>
</dbReference>
<proteinExistence type="predicted"/>
<dbReference type="STRING" id="34508.A0A4U5LYB3"/>
<dbReference type="Gene3D" id="2.10.50.10">
    <property type="entry name" value="Tumor Necrosis Factor Receptor, subunit A, domain 2"/>
    <property type="match status" value="3"/>
</dbReference>
<reference evidence="3 4" key="2">
    <citation type="journal article" date="2019" name="G3 (Bethesda)">
        <title>Hybrid Assembly of the Genome of the Entomopathogenic Nematode Steinernema carpocapsae Identifies the X-Chromosome.</title>
        <authorList>
            <person name="Serra L."/>
            <person name="Macchietto M."/>
            <person name="Macias-Munoz A."/>
            <person name="McGill C.J."/>
            <person name="Rodriguez I.M."/>
            <person name="Rodriguez B."/>
            <person name="Murad R."/>
            <person name="Mortazavi A."/>
        </authorList>
    </citation>
    <scope>NUCLEOTIDE SEQUENCE [LARGE SCALE GENOMIC DNA]</scope>
    <source>
        <strain evidence="3 4">ALL</strain>
    </source>
</reference>
<keyword evidence="4" id="KW-1185">Reference proteome</keyword>
<accession>A0A4U5LYB3</accession>
<dbReference type="Pfam" id="PF07699">
    <property type="entry name" value="Ephrin_rec_like"/>
    <property type="match status" value="3"/>
</dbReference>
<dbReference type="Proteomes" id="UP000298663">
    <property type="component" value="Unassembled WGS sequence"/>
</dbReference>
<dbReference type="InterPro" id="IPR011641">
    <property type="entry name" value="Tyr-kin_ephrin_A/B_rcpt-like"/>
</dbReference>
<organism evidence="3 4">
    <name type="scientific">Steinernema carpocapsae</name>
    <name type="common">Entomopathogenic nematode</name>
    <dbReference type="NCBI Taxonomy" id="34508"/>
    <lineage>
        <taxon>Eukaryota</taxon>
        <taxon>Metazoa</taxon>
        <taxon>Ecdysozoa</taxon>
        <taxon>Nematoda</taxon>
        <taxon>Chromadorea</taxon>
        <taxon>Rhabditida</taxon>
        <taxon>Tylenchina</taxon>
        <taxon>Panagrolaimomorpha</taxon>
        <taxon>Strongyloidoidea</taxon>
        <taxon>Steinernematidae</taxon>
        <taxon>Steinernema</taxon>
    </lineage>
</organism>
<dbReference type="InterPro" id="IPR009030">
    <property type="entry name" value="Growth_fac_rcpt_cys_sf"/>
</dbReference>
<dbReference type="InterPro" id="IPR000742">
    <property type="entry name" value="EGF"/>
</dbReference>
<name>A0A4U5LYB3_STECR</name>
<keyword evidence="1" id="KW-0245">EGF-like domain</keyword>
<dbReference type="Gene3D" id="2.40.155.10">
    <property type="entry name" value="Green fluorescent protein"/>
    <property type="match status" value="1"/>
</dbReference>
<dbReference type="GO" id="GO:0009986">
    <property type="term" value="C:cell surface"/>
    <property type="evidence" value="ECO:0007669"/>
    <property type="project" value="TreeGrafter"/>
</dbReference>
<protein>
    <recommendedName>
        <fullName evidence="2">EGF-like domain-containing protein</fullName>
    </recommendedName>
</protein>
<dbReference type="SUPFAM" id="SSF57184">
    <property type="entry name" value="Growth factor receptor domain"/>
    <property type="match status" value="2"/>
</dbReference>
<dbReference type="PROSITE" id="PS50026">
    <property type="entry name" value="EGF_3"/>
    <property type="match status" value="1"/>
</dbReference>
<dbReference type="PANTHER" id="PTHR24046:SF5">
    <property type="entry name" value="EGF-LIKE DOMAIN-CONTAINING PROTEIN"/>
    <property type="match status" value="1"/>
</dbReference>
<evidence type="ECO:0000259" key="2">
    <source>
        <dbReference type="PROSITE" id="PS50026"/>
    </source>
</evidence>
<dbReference type="AlphaFoldDB" id="A0A4U5LYB3"/>
<dbReference type="PROSITE" id="PS01186">
    <property type="entry name" value="EGF_2"/>
    <property type="match status" value="1"/>
</dbReference>
<comment type="caution">
    <text evidence="3">The sequence shown here is derived from an EMBL/GenBank/DDBJ whole genome shotgun (WGS) entry which is preliminary data.</text>
</comment>
<dbReference type="OrthoDB" id="382013at2759"/>
<evidence type="ECO:0000313" key="3">
    <source>
        <dbReference type="EMBL" id="TKR61256.1"/>
    </source>
</evidence>
<sequence>MDVGAKSIGQCILECQSGYRLDRVANQCRPCGYNHFQPSRGQSSCLKCPDGTVALTQTATTRSECLTKCGPGQQRKESTPGLCESCPRGTFKAEGDEVCQSCPEALTTSSTGATDIKYCNLPNCEPGSYLDPKKRQCEFCPLGEYQDLKGTTSCKSCKSGFTTKTIGTKDNVECVSTNQCTNGEHNCHWLAQCFDLPDLEGQSNYGCKCHPGFIGNGFTCVVDRRNACVKEDSSDGDAKSLRVR</sequence>
<dbReference type="InterPro" id="IPR009017">
    <property type="entry name" value="GFP"/>
</dbReference>
<dbReference type="GO" id="GO:0005615">
    <property type="term" value="C:extracellular space"/>
    <property type="evidence" value="ECO:0007669"/>
    <property type="project" value="TreeGrafter"/>
</dbReference>
<reference evidence="3 4" key="1">
    <citation type="journal article" date="2015" name="Genome Biol.">
        <title>Comparative genomics of Steinernema reveals deeply conserved gene regulatory networks.</title>
        <authorList>
            <person name="Dillman A.R."/>
            <person name="Macchietto M."/>
            <person name="Porter C.F."/>
            <person name="Rogers A."/>
            <person name="Williams B."/>
            <person name="Antoshechkin I."/>
            <person name="Lee M.M."/>
            <person name="Goodwin Z."/>
            <person name="Lu X."/>
            <person name="Lewis E.E."/>
            <person name="Goodrich-Blair H."/>
            <person name="Stock S.P."/>
            <person name="Adams B.J."/>
            <person name="Sternberg P.W."/>
            <person name="Mortazavi A."/>
        </authorList>
    </citation>
    <scope>NUCLEOTIDE SEQUENCE [LARGE SCALE GENOMIC DNA]</scope>
    <source>
        <strain evidence="3 4">ALL</strain>
    </source>
</reference>
<dbReference type="InterPro" id="IPR052071">
    <property type="entry name" value="SCUB_EGF-like_domain"/>
</dbReference>
<evidence type="ECO:0000256" key="1">
    <source>
        <dbReference type="PROSITE-ProRule" id="PRU00076"/>
    </source>
</evidence>